<dbReference type="PANTHER" id="PTHR35670">
    <property type="entry name" value="TRANSMEMBRANE PROTEIN 81"/>
    <property type="match status" value="1"/>
</dbReference>
<evidence type="ECO:0000256" key="11">
    <source>
        <dbReference type="SAM" id="Phobius"/>
    </source>
</evidence>
<evidence type="ECO:0000256" key="10">
    <source>
        <dbReference type="ARBA" id="ARBA00050022"/>
    </source>
</evidence>
<evidence type="ECO:0000256" key="4">
    <source>
        <dbReference type="ARBA" id="ARBA00022729"/>
    </source>
</evidence>
<feature type="chain" id="PRO_5004867049" description="Transmembrane protein 81" evidence="12">
    <location>
        <begin position="24"/>
        <end position="270"/>
    </location>
</feature>
<name>W5N024_LEPOC</name>
<sequence length="270" mass="29682">PSLRLPWLTVATWCLLCCPGLGAVTLPPVLEQELQAVTAQVVVRSSPCSATCGLGLRTEELCLLGGGGAHESCEERKAECLVSWDCGLSTFTVTAGDAQELDCLGEVMETMGRFRFVFSWRYARGVVTTDDSFFRRYAVPPLDRLVLDPVREADAGTYRCDVKDSRYRMLKRVFFGVKVLPAKVVHLQYTGALSQWDALKDNQTGDGFNSTSIATSDSLAFSQVEKIILYSLCISSGMAATMFLLLCFVFQGVGYSRDGLRTAHLCYNHP</sequence>
<evidence type="ECO:0000259" key="13">
    <source>
        <dbReference type="SMART" id="SM00409"/>
    </source>
</evidence>
<dbReference type="Proteomes" id="UP000018468">
    <property type="component" value="Linkage group LG3"/>
</dbReference>
<evidence type="ECO:0000256" key="8">
    <source>
        <dbReference type="ARBA" id="ARBA00023319"/>
    </source>
</evidence>
<accession>W5N024</accession>
<dbReference type="InterPro" id="IPR003599">
    <property type="entry name" value="Ig_sub"/>
</dbReference>
<feature type="signal peptide" evidence="12">
    <location>
        <begin position="1"/>
        <end position="23"/>
    </location>
</feature>
<evidence type="ECO:0000256" key="9">
    <source>
        <dbReference type="ARBA" id="ARBA00049937"/>
    </source>
</evidence>
<dbReference type="HOGENOM" id="CLU_093881_0_0_1"/>
<protein>
    <recommendedName>
        <fullName evidence="10">Transmembrane protein 81</fullName>
    </recommendedName>
</protein>
<dbReference type="GO" id="GO:0035036">
    <property type="term" value="P:sperm-egg recognition"/>
    <property type="evidence" value="ECO:0007669"/>
    <property type="project" value="Ensembl"/>
</dbReference>
<keyword evidence="7" id="KW-1015">Disulfide bond</keyword>
<evidence type="ECO:0000256" key="12">
    <source>
        <dbReference type="SAM" id="SignalP"/>
    </source>
</evidence>
<feature type="transmembrane region" description="Helical" evidence="11">
    <location>
        <begin position="227"/>
        <end position="250"/>
    </location>
</feature>
<dbReference type="Gene3D" id="2.60.40.10">
    <property type="entry name" value="Immunoglobulins"/>
    <property type="match status" value="1"/>
</dbReference>
<evidence type="ECO:0000313" key="15">
    <source>
        <dbReference type="Proteomes" id="UP000018468"/>
    </source>
</evidence>
<reference evidence="14" key="3">
    <citation type="submission" date="2025-09" db="UniProtKB">
        <authorList>
            <consortium name="Ensembl"/>
        </authorList>
    </citation>
    <scope>IDENTIFICATION</scope>
</reference>
<reference evidence="14" key="2">
    <citation type="submission" date="2025-08" db="UniProtKB">
        <authorList>
            <consortium name="Ensembl"/>
        </authorList>
    </citation>
    <scope>IDENTIFICATION</scope>
</reference>
<keyword evidence="8" id="KW-0393">Immunoglobulin domain</keyword>
<dbReference type="InterPro" id="IPR036179">
    <property type="entry name" value="Ig-like_dom_sf"/>
</dbReference>
<dbReference type="Ensembl" id="ENSLOCT00000014012.1">
    <property type="protein sequence ID" value="ENSLOCP00000013983.1"/>
    <property type="gene ID" value="ENSLOCG00000011378.1"/>
</dbReference>
<keyword evidence="3 11" id="KW-0812">Transmembrane</keyword>
<dbReference type="GO" id="GO:0005886">
    <property type="term" value="C:plasma membrane"/>
    <property type="evidence" value="ECO:0007669"/>
    <property type="project" value="UniProtKB-SubCell"/>
</dbReference>
<evidence type="ECO:0000256" key="3">
    <source>
        <dbReference type="ARBA" id="ARBA00022692"/>
    </source>
</evidence>
<dbReference type="InterPro" id="IPR039293">
    <property type="entry name" value="TMEM81"/>
</dbReference>
<dbReference type="InParanoid" id="W5N024"/>
<evidence type="ECO:0000256" key="6">
    <source>
        <dbReference type="ARBA" id="ARBA00023136"/>
    </source>
</evidence>
<dbReference type="AlphaFoldDB" id="W5N024"/>
<dbReference type="SUPFAM" id="SSF48726">
    <property type="entry name" value="Immunoglobulin"/>
    <property type="match status" value="1"/>
</dbReference>
<keyword evidence="6 11" id="KW-0472">Membrane</keyword>
<feature type="domain" description="Immunoglobulin" evidence="13">
    <location>
        <begin position="88"/>
        <end position="180"/>
    </location>
</feature>
<reference evidence="15" key="1">
    <citation type="submission" date="2011-12" db="EMBL/GenBank/DDBJ databases">
        <title>The Draft Genome of Lepisosteus oculatus.</title>
        <authorList>
            <consortium name="The Broad Institute Genome Assembly &amp; Analysis Group"/>
            <consortium name="Computational R&amp;D Group"/>
            <consortium name="and Sequencing Platform"/>
            <person name="Di Palma F."/>
            <person name="Alfoldi J."/>
            <person name="Johnson J."/>
            <person name="Berlin A."/>
            <person name="Gnerre S."/>
            <person name="Jaffe D."/>
            <person name="MacCallum I."/>
            <person name="Young S."/>
            <person name="Walker B.J."/>
            <person name="Lander E.S."/>
            <person name="Lindblad-Toh K."/>
        </authorList>
    </citation>
    <scope>NUCLEOTIDE SEQUENCE [LARGE SCALE GENOMIC DNA]</scope>
</reference>
<evidence type="ECO:0000313" key="14">
    <source>
        <dbReference type="Ensembl" id="ENSLOCP00000013983.1"/>
    </source>
</evidence>
<keyword evidence="15" id="KW-1185">Reference proteome</keyword>
<dbReference type="EMBL" id="AHAT01016728">
    <property type="status" value="NOT_ANNOTATED_CDS"/>
    <property type="molecule type" value="Genomic_DNA"/>
</dbReference>
<dbReference type="FunCoup" id="W5N024">
    <property type="interactions" value="971"/>
</dbReference>
<keyword evidence="5 11" id="KW-1133">Transmembrane helix</keyword>
<dbReference type="SMART" id="SM00409">
    <property type="entry name" value="IG"/>
    <property type="match status" value="1"/>
</dbReference>
<evidence type="ECO:0000256" key="1">
    <source>
        <dbReference type="ARBA" id="ARBA00004251"/>
    </source>
</evidence>
<dbReference type="PANTHER" id="PTHR35670:SF1">
    <property type="entry name" value="TRANSMEMBRANE PROTEIN 81"/>
    <property type="match status" value="1"/>
</dbReference>
<dbReference type="InterPro" id="IPR013783">
    <property type="entry name" value="Ig-like_fold"/>
</dbReference>
<evidence type="ECO:0000256" key="5">
    <source>
        <dbReference type="ARBA" id="ARBA00022989"/>
    </source>
</evidence>
<dbReference type="GeneTree" id="ENSGT00390000006349"/>
<keyword evidence="2" id="KW-1003">Cell membrane</keyword>
<proteinExistence type="predicted"/>
<evidence type="ECO:0000256" key="7">
    <source>
        <dbReference type="ARBA" id="ARBA00023157"/>
    </source>
</evidence>
<dbReference type="eggNOG" id="ENOG502RYDZ">
    <property type="taxonomic scope" value="Eukaryota"/>
</dbReference>
<dbReference type="Bgee" id="ENSLOCG00000011378">
    <property type="expression patterns" value="Expressed in testis and 5 other cell types or tissues"/>
</dbReference>
<comment type="subcellular location">
    <subcellularLocation>
        <location evidence="1">Cell membrane</location>
        <topology evidence="1">Single-pass type I membrane protein</topology>
    </subcellularLocation>
</comment>
<keyword evidence="4 12" id="KW-0732">Signal</keyword>
<comment type="function">
    <text evidence="9">Essential fertilization factor required for male fertility. Part of a conserved trimeric sperm complex with the essential fertilization factors IZUMO1 and SPACA6 which bridges sperm and oocyte membranes during fertilization by binding to IZUMO1R/JUNO on the oocyte.</text>
</comment>
<organism evidence="14 15">
    <name type="scientific">Lepisosteus oculatus</name>
    <name type="common">Spotted gar</name>
    <dbReference type="NCBI Taxonomy" id="7918"/>
    <lineage>
        <taxon>Eukaryota</taxon>
        <taxon>Metazoa</taxon>
        <taxon>Chordata</taxon>
        <taxon>Craniata</taxon>
        <taxon>Vertebrata</taxon>
        <taxon>Euteleostomi</taxon>
        <taxon>Actinopterygii</taxon>
        <taxon>Neopterygii</taxon>
        <taxon>Holostei</taxon>
        <taxon>Semionotiformes</taxon>
        <taxon>Lepisosteidae</taxon>
        <taxon>Lepisosteus</taxon>
    </lineage>
</organism>
<evidence type="ECO:0000256" key="2">
    <source>
        <dbReference type="ARBA" id="ARBA00022475"/>
    </source>
</evidence>
<dbReference type="OMA" id="ECLTNWL"/>